<dbReference type="EMBL" id="AZNH01000102">
    <property type="protein sequence ID" value="KID82113.1"/>
    <property type="molecule type" value="Genomic_DNA"/>
</dbReference>
<organism evidence="2 3">
    <name type="scientific">Metarhizium guizhouense (strain ARSEF 977)</name>
    <dbReference type="NCBI Taxonomy" id="1276136"/>
    <lineage>
        <taxon>Eukaryota</taxon>
        <taxon>Fungi</taxon>
        <taxon>Dikarya</taxon>
        <taxon>Ascomycota</taxon>
        <taxon>Pezizomycotina</taxon>
        <taxon>Sordariomycetes</taxon>
        <taxon>Hypocreomycetidae</taxon>
        <taxon>Hypocreales</taxon>
        <taxon>Clavicipitaceae</taxon>
        <taxon>Metarhizium</taxon>
    </lineage>
</organism>
<sequence length="210" mass="23239">MDVPTNKISFPHDKFGKNEGDEEEFDRYNKMEVPIVDDAHFRRMLSTCAVEAKDWAQLHDLVADRMGVEIKKAAERAVAMNRIFMDDENYPPTALILFRSVTAVKGSLHGRHNAVMAAVGYRSQSQSPFVYKPSAGKGAAERQRVVIAKQSGPPSTTQAGKKGSPRSAPGSRQTPRQTKGGGKPRKSNPATRRKPSPESMPRRSPRLAQR</sequence>
<evidence type="ECO:0000313" key="3">
    <source>
        <dbReference type="Proteomes" id="UP000031192"/>
    </source>
</evidence>
<feature type="compositionally biased region" description="Basic residues" evidence="1">
    <location>
        <begin position="182"/>
        <end position="194"/>
    </location>
</feature>
<comment type="caution">
    <text evidence="2">The sequence shown here is derived from an EMBL/GenBank/DDBJ whole genome shotgun (WGS) entry which is preliminary data.</text>
</comment>
<accession>A0A0B4GI24</accession>
<protein>
    <submittedName>
        <fullName evidence="2">Uncharacterized protein</fullName>
    </submittedName>
</protein>
<feature type="compositionally biased region" description="Basic and acidic residues" evidence="1">
    <location>
        <begin position="10"/>
        <end position="19"/>
    </location>
</feature>
<feature type="region of interest" description="Disordered" evidence="1">
    <location>
        <begin position="1"/>
        <end position="21"/>
    </location>
</feature>
<feature type="region of interest" description="Disordered" evidence="1">
    <location>
        <begin position="148"/>
        <end position="210"/>
    </location>
</feature>
<dbReference type="AlphaFoldDB" id="A0A0B4GI24"/>
<proteinExistence type="predicted"/>
<name>A0A0B4GI24_METGA</name>
<dbReference type="Proteomes" id="UP000031192">
    <property type="component" value="Unassembled WGS sequence"/>
</dbReference>
<reference evidence="2 3" key="1">
    <citation type="journal article" date="2014" name="Proc. Natl. Acad. Sci. U.S.A.">
        <title>Trajectory and genomic determinants of fungal-pathogen speciation and host adaptation.</title>
        <authorList>
            <person name="Hu X."/>
            <person name="Xiao G."/>
            <person name="Zheng P."/>
            <person name="Shang Y."/>
            <person name="Su Y."/>
            <person name="Zhang X."/>
            <person name="Liu X."/>
            <person name="Zhan S."/>
            <person name="St Leger R.J."/>
            <person name="Wang C."/>
        </authorList>
    </citation>
    <scope>NUCLEOTIDE SEQUENCE [LARGE SCALE GENOMIC DNA]</scope>
    <source>
        <strain evidence="2 3">ARSEF 977</strain>
    </source>
</reference>
<evidence type="ECO:0000313" key="2">
    <source>
        <dbReference type="EMBL" id="KID82113.1"/>
    </source>
</evidence>
<evidence type="ECO:0000256" key="1">
    <source>
        <dbReference type="SAM" id="MobiDB-lite"/>
    </source>
</evidence>
<gene>
    <name evidence="2" type="ORF">MGU_10549</name>
</gene>
<dbReference type="HOGENOM" id="CLU_1310394_0_0_1"/>
<keyword evidence="3" id="KW-1185">Reference proteome</keyword>